<evidence type="ECO:0000313" key="2">
    <source>
        <dbReference type="EMBL" id="KAJ7656568.1"/>
    </source>
</evidence>
<feature type="region of interest" description="Disordered" evidence="1">
    <location>
        <begin position="20"/>
        <end position="54"/>
    </location>
</feature>
<keyword evidence="3" id="KW-1185">Reference proteome</keyword>
<evidence type="ECO:0000313" key="3">
    <source>
        <dbReference type="Proteomes" id="UP001221757"/>
    </source>
</evidence>
<feature type="compositionally biased region" description="Basic and acidic residues" evidence="1">
    <location>
        <begin position="44"/>
        <end position="54"/>
    </location>
</feature>
<name>A0AAD7CRU5_MYCRO</name>
<protein>
    <submittedName>
        <fullName evidence="2">Uncharacterized protein</fullName>
    </submittedName>
</protein>
<evidence type="ECO:0000256" key="1">
    <source>
        <dbReference type="SAM" id="MobiDB-lite"/>
    </source>
</evidence>
<gene>
    <name evidence="2" type="ORF">B0H17DRAFT_1213777</name>
</gene>
<accession>A0AAD7CRU5</accession>
<comment type="caution">
    <text evidence="2">The sequence shown here is derived from an EMBL/GenBank/DDBJ whole genome shotgun (WGS) entry which is preliminary data.</text>
</comment>
<dbReference type="EMBL" id="JARKIE010000300">
    <property type="protein sequence ID" value="KAJ7656568.1"/>
    <property type="molecule type" value="Genomic_DNA"/>
</dbReference>
<proteinExistence type="predicted"/>
<dbReference type="AlphaFoldDB" id="A0AAD7CRU5"/>
<reference evidence="2" key="1">
    <citation type="submission" date="2023-03" db="EMBL/GenBank/DDBJ databases">
        <title>Massive genome expansion in bonnet fungi (Mycena s.s.) driven by repeated elements and novel gene families across ecological guilds.</title>
        <authorList>
            <consortium name="Lawrence Berkeley National Laboratory"/>
            <person name="Harder C.B."/>
            <person name="Miyauchi S."/>
            <person name="Viragh M."/>
            <person name="Kuo A."/>
            <person name="Thoen E."/>
            <person name="Andreopoulos B."/>
            <person name="Lu D."/>
            <person name="Skrede I."/>
            <person name="Drula E."/>
            <person name="Henrissat B."/>
            <person name="Morin E."/>
            <person name="Kohler A."/>
            <person name="Barry K."/>
            <person name="LaButti K."/>
            <person name="Morin E."/>
            <person name="Salamov A."/>
            <person name="Lipzen A."/>
            <person name="Mereny Z."/>
            <person name="Hegedus B."/>
            <person name="Baldrian P."/>
            <person name="Stursova M."/>
            <person name="Weitz H."/>
            <person name="Taylor A."/>
            <person name="Grigoriev I.V."/>
            <person name="Nagy L.G."/>
            <person name="Martin F."/>
            <person name="Kauserud H."/>
        </authorList>
    </citation>
    <scope>NUCLEOTIDE SEQUENCE</scope>
    <source>
        <strain evidence="2">CBHHK067</strain>
    </source>
</reference>
<organism evidence="2 3">
    <name type="scientific">Mycena rosella</name>
    <name type="common">Pink bonnet</name>
    <name type="synonym">Agaricus rosellus</name>
    <dbReference type="NCBI Taxonomy" id="1033263"/>
    <lineage>
        <taxon>Eukaryota</taxon>
        <taxon>Fungi</taxon>
        <taxon>Dikarya</taxon>
        <taxon>Basidiomycota</taxon>
        <taxon>Agaricomycotina</taxon>
        <taxon>Agaricomycetes</taxon>
        <taxon>Agaricomycetidae</taxon>
        <taxon>Agaricales</taxon>
        <taxon>Marasmiineae</taxon>
        <taxon>Mycenaceae</taxon>
        <taxon>Mycena</taxon>
    </lineage>
</organism>
<dbReference type="Proteomes" id="UP001221757">
    <property type="component" value="Unassembled WGS sequence"/>
</dbReference>
<sequence>MSASTSLDGDLQTLLTAINNLSPSSRSGRRDDPLGKYLTPGLTKGDDPKPAFPTRKDGVYVAFNREWGRVFQKQPGDPDDKPQMLVSHGRGKHSLILAHAWANHYATAVKPDERMMVQLRVQTLINLITE</sequence>